<organism evidence="2 3">
    <name type="scientific">Bursaphelenchus xylophilus</name>
    <name type="common">Pinewood nematode worm</name>
    <name type="synonym">Aphelenchoides xylophilus</name>
    <dbReference type="NCBI Taxonomy" id="6326"/>
    <lineage>
        <taxon>Eukaryota</taxon>
        <taxon>Metazoa</taxon>
        <taxon>Ecdysozoa</taxon>
        <taxon>Nematoda</taxon>
        <taxon>Chromadorea</taxon>
        <taxon>Rhabditida</taxon>
        <taxon>Tylenchina</taxon>
        <taxon>Tylenchomorpha</taxon>
        <taxon>Aphelenchoidea</taxon>
        <taxon>Aphelenchoididae</taxon>
        <taxon>Bursaphelenchus</taxon>
    </lineage>
</organism>
<proteinExistence type="predicted"/>
<evidence type="ECO:0000256" key="1">
    <source>
        <dbReference type="SAM" id="Phobius"/>
    </source>
</evidence>
<reference evidence="3" key="1">
    <citation type="submission" date="2016-11" db="UniProtKB">
        <authorList>
            <consortium name="WormBaseParasite"/>
        </authorList>
    </citation>
    <scope>IDENTIFICATION</scope>
</reference>
<accession>A0A1I7RIK9</accession>
<dbReference type="WBParaSite" id="BXY_0054100.1">
    <property type="protein sequence ID" value="BXY_0054100.1"/>
    <property type="gene ID" value="BXY_0054100"/>
</dbReference>
<evidence type="ECO:0000313" key="3">
    <source>
        <dbReference type="WBParaSite" id="BXY_0054100.1"/>
    </source>
</evidence>
<dbReference type="AlphaFoldDB" id="A0A1I7RIK9"/>
<keyword evidence="1" id="KW-0472">Membrane</keyword>
<keyword evidence="1" id="KW-0812">Transmembrane</keyword>
<evidence type="ECO:0000313" key="2">
    <source>
        <dbReference type="Proteomes" id="UP000095284"/>
    </source>
</evidence>
<dbReference type="Proteomes" id="UP000095284">
    <property type="component" value="Unplaced"/>
</dbReference>
<sequence>MLLFQIIVYHYVHPIMCVGGNFAISVITVYTILDATALRFDYGLSNCPEWCRRDNYVSRTDGDELWFHAVILLSVEPQWKDTIVVAYHTFYATSINHSSNHYGLCTNHTMENRKITIYVAESHLQRVVAATSSPITSVPTLPGFATLNSCSQRSEAETKL</sequence>
<keyword evidence="1" id="KW-1133">Transmembrane helix</keyword>
<feature type="transmembrane region" description="Helical" evidence="1">
    <location>
        <begin position="12"/>
        <end position="33"/>
    </location>
</feature>
<name>A0A1I7RIK9_BURXY</name>
<protein>
    <submittedName>
        <fullName evidence="3">Secreted protein</fullName>
    </submittedName>
</protein>